<gene>
    <name evidence="2" type="ORF">EVAR_48048_1</name>
</gene>
<protein>
    <submittedName>
        <fullName evidence="2">Uncharacterized protein</fullName>
    </submittedName>
</protein>
<evidence type="ECO:0000313" key="2">
    <source>
        <dbReference type="EMBL" id="GBP62703.1"/>
    </source>
</evidence>
<proteinExistence type="predicted"/>
<dbReference type="Proteomes" id="UP000299102">
    <property type="component" value="Unassembled WGS sequence"/>
</dbReference>
<feature type="region of interest" description="Disordered" evidence="1">
    <location>
        <begin position="1"/>
        <end position="24"/>
    </location>
</feature>
<accession>A0A4C1XHQ7</accession>
<keyword evidence="3" id="KW-1185">Reference proteome</keyword>
<sequence length="167" mass="19016">MEPQAGPFKHVVPTLASPGKKRNPRTLSLGERVMTINIYKFVRENWPKEEFESDTEIVNELLKYQMRDGKKCVEHVIKEKATLYKIDDPIDMTDDSFIINVTDSSDSGSIVNPNLIGILIAAVRHMSTENVTDTHHVVFRIALREDVGDGRRVAVQRSHQFHTDSML</sequence>
<dbReference type="OrthoDB" id="10039611at2759"/>
<evidence type="ECO:0000313" key="3">
    <source>
        <dbReference type="Proteomes" id="UP000299102"/>
    </source>
</evidence>
<reference evidence="2 3" key="1">
    <citation type="journal article" date="2019" name="Commun. Biol.">
        <title>The bagworm genome reveals a unique fibroin gene that provides high tensile strength.</title>
        <authorList>
            <person name="Kono N."/>
            <person name="Nakamura H."/>
            <person name="Ohtoshi R."/>
            <person name="Tomita M."/>
            <person name="Numata K."/>
            <person name="Arakawa K."/>
        </authorList>
    </citation>
    <scope>NUCLEOTIDE SEQUENCE [LARGE SCALE GENOMIC DNA]</scope>
</reference>
<name>A0A4C1XHQ7_EUMVA</name>
<organism evidence="2 3">
    <name type="scientific">Eumeta variegata</name>
    <name type="common">Bagworm moth</name>
    <name type="synonym">Eumeta japonica</name>
    <dbReference type="NCBI Taxonomy" id="151549"/>
    <lineage>
        <taxon>Eukaryota</taxon>
        <taxon>Metazoa</taxon>
        <taxon>Ecdysozoa</taxon>
        <taxon>Arthropoda</taxon>
        <taxon>Hexapoda</taxon>
        <taxon>Insecta</taxon>
        <taxon>Pterygota</taxon>
        <taxon>Neoptera</taxon>
        <taxon>Endopterygota</taxon>
        <taxon>Lepidoptera</taxon>
        <taxon>Glossata</taxon>
        <taxon>Ditrysia</taxon>
        <taxon>Tineoidea</taxon>
        <taxon>Psychidae</taxon>
        <taxon>Oiketicinae</taxon>
        <taxon>Eumeta</taxon>
    </lineage>
</organism>
<dbReference type="AlphaFoldDB" id="A0A4C1XHQ7"/>
<evidence type="ECO:0000256" key="1">
    <source>
        <dbReference type="SAM" id="MobiDB-lite"/>
    </source>
</evidence>
<dbReference type="EMBL" id="BGZK01000847">
    <property type="protein sequence ID" value="GBP62703.1"/>
    <property type="molecule type" value="Genomic_DNA"/>
</dbReference>
<comment type="caution">
    <text evidence="2">The sequence shown here is derived from an EMBL/GenBank/DDBJ whole genome shotgun (WGS) entry which is preliminary data.</text>
</comment>